<dbReference type="OrthoDB" id="387060at2157"/>
<dbReference type="RefSeq" id="WP_012955705.1">
    <property type="nucleotide sequence ID" value="NC_013790.1"/>
</dbReference>
<keyword evidence="3" id="KW-1185">Reference proteome</keyword>
<organism evidence="2 3">
    <name type="scientific">Methanobrevibacter ruminantium (strain ATCC 35063 / DSM 1093 / JCM 13430 / OCM 146 / M1)</name>
    <name type="common">Methanobacterium ruminantium</name>
    <dbReference type="NCBI Taxonomy" id="634498"/>
    <lineage>
        <taxon>Archaea</taxon>
        <taxon>Methanobacteriati</taxon>
        <taxon>Methanobacteriota</taxon>
        <taxon>Methanomada group</taxon>
        <taxon>Methanobacteria</taxon>
        <taxon>Methanobacteriales</taxon>
        <taxon>Methanobacteriaceae</taxon>
        <taxon>Methanobrevibacter</taxon>
    </lineage>
</organism>
<feature type="domain" description="SHOCT" evidence="1">
    <location>
        <begin position="138"/>
        <end position="165"/>
    </location>
</feature>
<dbReference type="PATRIC" id="fig|634498.28.peg.904"/>
<dbReference type="GeneID" id="8770554"/>
<evidence type="ECO:0000259" key="1">
    <source>
        <dbReference type="Pfam" id="PF09851"/>
    </source>
</evidence>
<evidence type="ECO:0000313" key="3">
    <source>
        <dbReference type="Proteomes" id="UP000008680"/>
    </source>
</evidence>
<dbReference type="AlphaFoldDB" id="D3E2J3"/>
<reference evidence="2 3" key="1">
    <citation type="journal article" date="2010" name="PLoS ONE">
        <title>The genome sequence of the rumen methanogen Methanobrevibacter ruminantium reveals new possibilities for controlling ruminant methane emissions.</title>
        <authorList>
            <person name="Leahy S.C."/>
            <person name="Kelly W.J."/>
            <person name="Altermann E."/>
            <person name="Ronimus R.S."/>
            <person name="Yeoman C.J."/>
            <person name="Pacheco D.M."/>
            <person name="Li D."/>
            <person name="Kong Z."/>
            <person name="McTavish S."/>
            <person name="Sang C."/>
            <person name="Lambie S.C."/>
            <person name="Janssen P.H."/>
            <person name="Dey D."/>
            <person name="Attwood G.T."/>
        </authorList>
    </citation>
    <scope>NUCLEOTIDE SEQUENCE [LARGE SCALE GENOMIC DNA]</scope>
    <source>
        <strain evidence="3">ATCC 35063 / DSM 1093 / JCM 13430 / OCM 146 / M1</strain>
    </source>
</reference>
<dbReference type="Proteomes" id="UP000008680">
    <property type="component" value="Chromosome"/>
</dbReference>
<dbReference type="EMBL" id="CP001719">
    <property type="protein sequence ID" value="ADC46754.1"/>
    <property type="molecule type" value="Genomic_DNA"/>
</dbReference>
<sequence>MARREENTFDFLGLFTEEIGGKKNKSNGAIKFQKDKLFIEKRSRLNGKLKDSYEISYDELDSESIDRPAINRVEIKLKDKTISLKTLDHEMLDNFEDKLLDIVEGPKLAVEDSPVANAPYNAAEIKSDSKIGEIDIPDQIRKYHELYKEGIISEEEFENKKKELLDL</sequence>
<dbReference type="HOGENOM" id="CLU_1590913_0_0_2"/>
<gene>
    <name evidence="2" type="ordered locus">mru_0903</name>
</gene>
<name>D3E2J3_METRM</name>
<dbReference type="InterPro" id="IPR018649">
    <property type="entry name" value="SHOCT"/>
</dbReference>
<evidence type="ECO:0000313" key="2">
    <source>
        <dbReference type="EMBL" id="ADC46754.1"/>
    </source>
</evidence>
<dbReference type="KEGG" id="mru:mru_0903"/>
<protein>
    <recommendedName>
        <fullName evidence="1">SHOCT domain-containing protein</fullName>
    </recommendedName>
</protein>
<dbReference type="Pfam" id="PF09851">
    <property type="entry name" value="SHOCT"/>
    <property type="match status" value="1"/>
</dbReference>
<accession>D3E2J3</accession>
<proteinExistence type="predicted"/>